<dbReference type="InterPro" id="IPR002686">
    <property type="entry name" value="Transposase_17"/>
</dbReference>
<dbReference type="SUPFAM" id="SSF143422">
    <property type="entry name" value="Transposase IS200-like"/>
    <property type="match status" value="1"/>
</dbReference>
<keyword evidence="1" id="KW-0175">Coiled coil</keyword>
<dbReference type="EMBL" id="CP065938">
    <property type="protein sequence ID" value="UWX06038.1"/>
    <property type="molecule type" value="Genomic_DNA"/>
</dbReference>
<keyword evidence="4" id="KW-1185">Reference proteome</keyword>
<dbReference type="PANTHER" id="PTHR33360">
    <property type="entry name" value="TRANSPOSASE FOR INSERTION SEQUENCE ELEMENT IS200"/>
    <property type="match status" value="1"/>
</dbReference>
<evidence type="ECO:0000313" key="4">
    <source>
        <dbReference type="Proteomes" id="UP001058120"/>
    </source>
</evidence>
<dbReference type="Gene3D" id="3.30.70.1290">
    <property type="entry name" value="Transposase IS200-like"/>
    <property type="match status" value="1"/>
</dbReference>
<dbReference type="PANTHER" id="PTHR33360:SF2">
    <property type="entry name" value="TRANSPOSASE FOR INSERTION SEQUENCE ELEMENT IS200"/>
    <property type="match status" value="1"/>
</dbReference>
<feature type="domain" description="Transposase IS200-like" evidence="2">
    <location>
        <begin position="11"/>
        <end position="119"/>
    </location>
</feature>
<protein>
    <submittedName>
        <fullName evidence="3">IS200/IS605 family transposase</fullName>
    </submittedName>
</protein>
<reference evidence="3" key="1">
    <citation type="submission" date="2020-12" db="EMBL/GenBank/DDBJ databases">
        <title>Taurinivorans muris gen. nov., sp. nov., fundamental and realized metabolic niche of a ubiquitous sulfidogenic bacterium in the murine intestine.</title>
        <authorList>
            <person name="Ye H."/>
            <person name="Hanson B.T."/>
            <person name="Loy A."/>
        </authorList>
    </citation>
    <scope>NUCLEOTIDE SEQUENCE</scope>
    <source>
        <strain evidence="3">LT0009</strain>
    </source>
</reference>
<dbReference type="Pfam" id="PF01797">
    <property type="entry name" value="Y1_Tnp"/>
    <property type="match status" value="1"/>
</dbReference>
<feature type="coiled-coil region" evidence="1">
    <location>
        <begin position="635"/>
        <end position="689"/>
    </location>
</feature>
<accession>A0ABY5Y474</accession>
<name>A0ABY5Y474_9BACT</name>
<gene>
    <name evidence="3" type="primary">tnpA</name>
    <name evidence="3" type="ORF">JBF11_01595</name>
</gene>
<evidence type="ECO:0000256" key="1">
    <source>
        <dbReference type="SAM" id="Coils"/>
    </source>
</evidence>
<dbReference type="Pfam" id="PF18819">
    <property type="entry name" value="MuF_C"/>
    <property type="match status" value="1"/>
</dbReference>
<dbReference type="InterPro" id="IPR041131">
    <property type="entry name" value="MuF_C"/>
</dbReference>
<dbReference type="RefSeq" id="WP_417168624.1">
    <property type="nucleotide sequence ID" value="NZ_CP065938.1"/>
</dbReference>
<dbReference type="Proteomes" id="UP001058120">
    <property type="component" value="Chromosome"/>
</dbReference>
<sequence>MNDSQSLSHTKWNCKYHIVFVPKFRRKAIYLKIKNDMGKILRQFCEQKKVIIEGEMCADHVHMLAAIPPNLSVSSFMGYLKGKSSLMIFDRHAHLIMLRNTPLVLSLLGADKDLTVSTNYRTLNKVLREKHKLPVDVMKQVPKAMTDPIMIFKSATVANDYVMMLDLKDNKGATVVVPVSLNYDGIANYTVNYVPSVYGKANENTGKPNNNWFINQIEQGNLVYQNNKKSREWRTSSGLRLPRVGSDLITHGKNKNILTDVDLSSAKSANPTYYQNSSPRGLIRFNPKTQEAMITVFKDKKNFSTVLHETSHYFLQTLANAYQMENAPAWVKENFETLAREMGFDPSQPLSTETHERFARFGEAYFREGKAPREELAGAFSMFKGWLTSLYRYVSKLLGRDSLNDEIRSVFDNMLETEEQIEQAKRNREKESSIQILASKFNLKQEQLDLLQKEKDRADKKASAIILLNKIQGLKNAEENARKEVSEIVWTSDYYNSLDTIRKNGKISFESLLGFLDEDTANSIKTKWKDYFSDSENAMSIDEAAIYFNTSAEQFINLLFNELPAKDYIDRYVRNARNKFEASFNADVEYMGLDNDVLNLEIELMGGQKIDLKALDTALSERADRKAGEDLDRDYERLKMSIEKKSSMLRDLLNKKEDTATKKEILKLKEQMRIMRADLKANYEKKMERDKTVRAVRKEVKSKSVPEEWRQQILQLVQKVKGLGTPAMTADRNIPSWQKFKDAKFGAEKQDLGVELAAPPIPEWLENLAESISLSELSTADLKDLRTGIKSLAHIGRAERTILDGQERKRVQETVNECTENMGKITQTKYLTDREKAEFIGGIVDKTRGVVALMTQMRDLFRRADGYTKEGTGPNSKYITQRIHDAQVRELGLTDSFQKEFSSIWQPIAIHSNFTKEFVIEGIQLPKELMRRWGGKFSKDRVIAVALNMGNKGNLDALMKGYGWTMEDLGKIISTLSEEELFAVQKTWDMLERLRPHLEKTYKEMNGVDMKLVEAQAITVTSKEGANITLRGGYYPLQFDPELAQSIGEKEKIDNILNANAFLPAKPTVRKGMTMARTGSKKPPLLSFVSVVSRHLEDSIKYATHAAAVRDVYKIVSNAEYRDSFVSAFGSQAYEQIAPWLKACATINREPTHELKKFAKFLTSRGSLFAMGLSLRTSWMQFTSIGSSIKVDGLGNFMNGCWMFITKPRETVRMVKEMSAYMNNRTKIYDKTVADTLGKYNPNATALRVGNHIFTRQQFDSACFALTAMADMAVAVPTWLGKYNAEIKKGLTEQDAIRKADEAVIMAQGSGMTMDTTSLMREKGAWEFLLMFMSFAMNWQNRQRFYFAGYKEYLKGNQSEIDHKEFFSHIALEWIMPPVLTVAMLSLQDDEYTLEEAKDDLMNEAVSYWLMGVPIIRDIYSGIGYGTKFGETAASKGIELGKQVYKDMRKMQEGKDMSYSTMKHIINFVGFNLGIPTNSFFRVGEGTYEWLEGDAGIGAIILGKPYR</sequence>
<dbReference type="InterPro" id="IPR036515">
    <property type="entry name" value="Transposase_17_sf"/>
</dbReference>
<dbReference type="SMART" id="SM01321">
    <property type="entry name" value="Y1_Tnp"/>
    <property type="match status" value="1"/>
</dbReference>
<evidence type="ECO:0000313" key="3">
    <source>
        <dbReference type="EMBL" id="UWX06038.1"/>
    </source>
</evidence>
<feature type="coiled-coil region" evidence="1">
    <location>
        <begin position="400"/>
        <end position="461"/>
    </location>
</feature>
<dbReference type="NCBIfam" id="NF033573">
    <property type="entry name" value="transpos_IS200"/>
    <property type="match status" value="1"/>
</dbReference>
<evidence type="ECO:0000259" key="2">
    <source>
        <dbReference type="SMART" id="SM01321"/>
    </source>
</evidence>
<organism evidence="3 4">
    <name type="scientific">Taurinivorans muris</name>
    <dbReference type="NCBI Taxonomy" id="2787751"/>
    <lineage>
        <taxon>Bacteria</taxon>
        <taxon>Pseudomonadati</taxon>
        <taxon>Thermodesulfobacteriota</taxon>
        <taxon>Desulfovibrionia</taxon>
        <taxon>Desulfovibrionales</taxon>
        <taxon>Desulfovibrionaceae</taxon>
        <taxon>Taurinivorans</taxon>
    </lineage>
</organism>
<proteinExistence type="predicted"/>